<dbReference type="GO" id="GO:0005783">
    <property type="term" value="C:endoplasmic reticulum"/>
    <property type="evidence" value="ECO:0007669"/>
    <property type="project" value="TreeGrafter"/>
</dbReference>
<proteinExistence type="inferred from homology"/>
<feature type="domain" description="Palmitoyltransferase DHHC" evidence="11">
    <location>
        <begin position="131"/>
        <end position="256"/>
    </location>
</feature>
<dbReference type="GO" id="GO:0006612">
    <property type="term" value="P:protein targeting to membrane"/>
    <property type="evidence" value="ECO:0007669"/>
    <property type="project" value="TreeGrafter"/>
</dbReference>
<keyword evidence="5 10" id="KW-0472">Membrane</keyword>
<feature type="transmembrane region" description="Helical" evidence="10">
    <location>
        <begin position="220"/>
        <end position="239"/>
    </location>
</feature>
<keyword evidence="7" id="KW-0449">Lipoprotein</keyword>
<keyword evidence="6" id="KW-0564">Palmitate</keyword>
<feature type="transmembrane region" description="Helical" evidence="10">
    <location>
        <begin position="33"/>
        <end position="58"/>
    </location>
</feature>
<dbReference type="GO" id="GO:0019706">
    <property type="term" value="F:protein-cysteine S-palmitoyltransferase activity"/>
    <property type="evidence" value="ECO:0007669"/>
    <property type="project" value="UniProtKB-EC"/>
</dbReference>
<evidence type="ECO:0000256" key="2">
    <source>
        <dbReference type="ARBA" id="ARBA00022679"/>
    </source>
</evidence>
<accession>A0A4Y7SVS2</accession>
<dbReference type="Proteomes" id="UP000298030">
    <property type="component" value="Unassembled WGS sequence"/>
</dbReference>
<feature type="transmembrane region" description="Helical" evidence="10">
    <location>
        <begin position="64"/>
        <end position="87"/>
    </location>
</feature>
<evidence type="ECO:0000256" key="1">
    <source>
        <dbReference type="ARBA" id="ARBA00004141"/>
    </source>
</evidence>
<dbReference type="PROSITE" id="PS50216">
    <property type="entry name" value="DHHC"/>
    <property type="match status" value="1"/>
</dbReference>
<gene>
    <name evidence="12" type="ORF">FA13DRAFT_1599785</name>
</gene>
<comment type="catalytic activity">
    <reaction evidence="9 10">
        <text>L-cysteinyl-[protein] + hexadecanoyl-CoA = S-hexadecanoyl-L-cysteinyl-[protein] + CoA</text>
        <dbReference type="Rhea" id="RHEA:36683"/>
        <dbReference type="Rhea" id="RHEA-COMP:10131"/>
        <dbReference type="Rhea" id="RHEA-COMP:11032"/>
        <dbReference type="ChEBI" id="CHEBI:29950"/>
        <dbReference type="ChEBI" id="CHEBI:57287"/>
        <dbReference type="ChEBI" id="CHEBI:57379"/>
        <dbReference type="ChEBI" id="CHEBI:74151"/>
        <dbReference type="EC" id="2.3.1.225"/>
    </reaction>
</comment>
<keyword evidence="3 10" id="KW-0812">Transmembrane</keyword>
<feature type="transmembrane region" description="Helical" evidence="10">
    <location>
        <begin position="176"/>
        <end position="200"/>
    </location>
</feature>
<sequence>EKPGKLARRYELHGSRNGFFFGGRILTGGDSPWAFIACLCVVFGFAGLWFGTTGVWWWREAGRARAIVIVCTYMAAVVISSMMVTAFSDPGILPRGLDPDPPYPATSPSDGGIRTPMPRDLKVRDDVVRVKYCPTCKTYRPPRASHCKMCDNCVDGCDHHCQWVNNCVGTRNYTMFIVMLSSATLTLILMIITAALHLWYLTVWQAYTFKEALAHGPGSAVAFALAIVVICPVGALLSYHLRLLLLNITTIEQIRNQAHKSLVPGPPPPNPFSHGSWRKNFIAVLCRPQTLSWLNASAVATEDRRDVNPGM</sequence>
<name>A0A4Y7SVS2_COPMI</name>
<dbReference type="InterPro" id="IPR001594">
    <property type="entry name" value="Palmitoyltrfase_DHHC"/>
</dbReference>
<comment type="subcellular location">
    <subcellularLocation>
        <location evidence="1">Membrane</location>
        <topology evidence="1">Multi-pass membrane protein</topology>
    </subcellularLocation>
</comment>
<reference evidence="12 13" key="1">
    <citation type="journal article" date="2019" name="Nat. Ecol. Evol.">
        <title>Megaphylogeny resolves global patterns of mushroom evolution.</title>
        <authorList>
            <person name="Varga T."/>
            <person name="Krizsan K."/>
            <person name="Foldi C."/>
            <person name="Dima B."/>
            <person name="Sanchez-Garcia M."/>
            <person name="Sanchez-Ramirez S."/>
            <person name="Szollosi G.J."/>
            <person name="Szarkandi J.G."/>
            <person name="Papp V."/>
            <person name="Albert L."/>
            <person name="Andreopoulos W."/>
            <person name="Angelini C."/>
            <person name="Antonin V."/>
            <person name="Barry K.W."/>
            <person name="Bougher N.L."/>
            <person name="Buchanan P."/>
            <person name="Buyck B."/>
            <person name="Bense V."/>
            <person name="Catcheside P."/>
            <person name="Chovatia M."/>
            <person name="Cooper J."/>
            <person name="Damon W."/>
            <person name="Desjardin D."/>
            <person name="Finy P."/>
            <person name="Geml J."/>
            <person name="Haridas S."/>
            <person name="Hughes K."/>
            <person name="Justo A."/>
            <person name="Karasinski D."/>
            <person name="Kautmanova I."/>
            <person name="Kiss B."/>
            <person name="Kocsube S."/>
            <person name="Kotiranta H."/>
            <person name="LaButti K.M."/>
            <person name="Lechner B.E."/>
            <person name="Liimatainen K."/>
            <person name="Lipzen A."/>
            <person name="Lukacs Z."/>
            <person name="Mihaltcheva S."/>
            <person name="Morgado L.N."/>
            <person name="Niskanen T."/>
            <person name="Noordeloos M.E."/>
            <person name="Ohm R.A."/>
            <person name="Ortiz-Santana B."/>
            <person name="Ovrebo C."/>
            <person name="Racz N."/>
            <person name="Riley R."/>
            <person name="Savchenko A."/>
            <person name="Shiryaev A."/>
            <person name="Soop K."/>
            <person name="Spirin V."/>
            <person name="Szebenyi C."/>
            <person name="Tomsovsky M."/>
            <person name="Tulloss R.E."/>
            <person name="Uehling J."/>
            <person name="Grigoriev I.V."/>
            <person name="Vagvolgyi C."/>
            <person name="Papp T."/>
            <person name="Martin F.M."/>
            <person name="Miettinen O."/>
            <person name="Hibbett D.S."/>
            <person name="Nagy L.G."/>
        </authorList>
    </citation>
    <scope>NUCLEOTIDE SEQUENCE [LARGE SCALE GENOMIC DNA]</scope>
    <source>
        <strain evidence="12 13">FP101781</strain>
    </source>
</reference>
<comment type="domain">
    <text evidence="10">The DHHC domain is required for palmitoyltransferase activity.</text>
</comment>
<comment type="caution">
    <text evidence="12">The sequence shown here is derived from an EMBL/GenBank/DDBJ whole genome shotgun (WGS) entry which is preliminary data.</text>
</comment>
<evidence type="ECO:0000313" key="13">
    <source>
        <dbReference type="Proteomes" id="UP000298030"/>
    </source>
</evidence>
<evidence type="ECO:0000256" key="4">
    <source>
        <dbReference type="ARBA" id="ARBA00022989"/>
    </source>
</evidence>
<protein>
    <recommendedName>
        <fullName evidence="10">Palmitoyltransferase</fullName>
        <ecNumber evidence="10">2.3.1.225</ecNumber>
    </recommendedName>
</protein>
<feature type="non-terminal residue" evidence="12">
    <location>
        <position position="311"/>
    </location>
</feature>
<evidence type="ECO:0000256" key="8">
    <source>
        <dbReference type="ARBA" id="ARBA00023315"/>
    </source>
</evidence>
<dbReference type="EC" id="2.3.1.225" evidence="10"/>
<keyword evidence="13" id="KW-1185">Reference proteome</keyword>
<comment type="similarity">
    <text evidence="10">Belongs to the DHHC palmitoyltransferase family.</text>
</comment>
<dbReference type="PANTHER" id="PTHR22883:SF488">
    <property type="entry name" value="PALMITOYLTRANSFERASE"/>
    <property type="match status" value="1"/>
</dbReference>
<evidence type="ECO:0000256" key="10">
    <source>
        <dbReference type="RuleBase" id="RU079119"/>
    </source>
</evidence>
<dbReference type="Pfam" id="PF01529">
    <property type="entry name" value="DHHC"/>
    <property type="match status" value="1"/>
</dbReference>
<evidence type="ECO:0000256" key="5">
    <source>
        <dbReference type="ARBA" id="ARBA00023136"/>
    </source>
</evidence>
<organism evidence="12 13">
    <name type="scientific">Coprinellus micaceus</name>
    <name type="common">Glistening ink-cap mushroom</name>
    <name type="synonym">Coprinus micaceus</name>
    <dbReference type="NCBI Taxonomy" id="71717"/>
    <lineage>
        <taxon>Eukaryota</taxon>
        <taxon>Fungi</taxon>
        <taxon>Dikarya</taxon>
        <taxon>Basidiomycota</taxon>
        <taxon>Agaricomycotina</taxon>
        <taxon>Agaricomycetes</taxon>
        <taxon>Agaricomycetidae</taxon>
        <taxon>Agaricales</taxon>
        <taxon>Agaricineae</taxon>
        <taxon>Psathyrellaceae</taxon>
        <taxon>Coprinellus</taxon>
    </lineage>
</organism>
<dbReference type="STRING" id="71717.A0A4Y7SVS2"/>
<evidence type="ECO:0000313" key="12">
    <source>
        <dbReference type="EMBL" id="TEB25960.1"/>
    </source>
</evidence>
<keyword evidence="2 10" id="KW-0808">Transferase</keyword>
<evidence type="ECO:0000256" key="6">
    <source>
        <dbReference type="ARBA" id="ARBA00023139"/>
    </source>
</evidence>
<dbReference type="PANTHER" id="PTHR22883">
    <property type="entry name" value="ZINC FINGER DHHC DOMAIN CONTAINING PROTEIN"/>
    <property type="match status" value="1"/>
</dbReference>
<dbReference type="GO" id="GO:0016020">
    <property type="term" value="C:membrane"/>
    <property type="evidence" value="ECO:0007669"/>
    <property type="project" value="UniProtKB-SubCell"/>
</dbReference>
<dbReference type="InterPro" id="IPR039859">
    <property type="entry name" value="PFA4/ZDH16/20/ERF2-like"/>
</dbReference>
<evidence type="ECO:0000256" key="9">
    <source>
        <dbReference type="ARBA" id="ARBA00048048"/>
    </source>
</evidence>
<evidence type="ECO:0000256" key="3">
    <source>
        <dbReference type="ARBA" id="ARBA00022692"/>
    </source>
</evidence>
<keyword evidence="8 10" id="KW-0012">Acyltransferase</keyword>
<dbReference type="EMBL" id="QPFP01000052">
    <property type="protein sequence ID" value="TEB25960.1"/>
    <property type="molecule type" value="Genomic_DNA"/>
</dbReference>
<feature type="non-terminal residue" evidence="12">
    <location>
        <position position="1"/>
    </location>
</feature>
<keyword evidence="4 10" id="KW-1133">Transmembrane helix</keyword>
<dbReference type="OrthoDB" id="9909019at2759"/>
<evidence type="ECO:0000256" key="7">
    <source>
        <dbReference type="ARBA" id="ARBA00023288"/>
    </source>
</evidence>
<evidence type="ECO:0000259" key="11">
    <source>
        <dbReference type="Pfam" id="PF01529"/>
    </source>
</evidence>
<dbReference type="AlphaFoldDB" id="A0A4Y7SVS2"/>
<dbReference type="GO" id="GO:0005794">
    <property type="term" value="C:Golgi apparatus"/>
    <property type="evidence" value="ECO:0007669"/>
    <property type="project" value="TreeGrafter"/>
</dbReference>